<dbReference type="InterPro" id="IPR001460">
    <property type="entry name" value="PCN-bd_Tpept"/>
</dbReference>
<dbReference type="InterPro" id="IPR012338">
    <property type="entry name" value="Beta-lactam/transpept-like"/>
</dbReference>
<evidence type="ECO:0000259" key="5">
    <source>
        <dbReference type="PROSITE" id="PS51178"/>
    </source>
</evidence>
<dbReference type="PROSITE" id="PS51178">
    <property type="entry name" value="PASTA"/>
    <property type="match status" value="1"/>
</dbReference>
<keyword evidence="7" id="KW-1185">Reference proteome</keyword>
<name>A0ABY5BPD6_9LACO</name>
<dbReference type="Gene3D" id="3.30.70.2110">
    <property type="match status" value="1"/>
</dbReference>
<dbReference type="PANTHER" id="PTHR30627">
    <property type="entry name" value="PEPTIDOGLYCAN D,D-TRANSPEPTIDASE"/>
    <property type="match status" value="1"/>
</dbReference>
<dbReference type="Gene3D" id="2.20.70.70">
    <property type="match status" value="1"/>
</dbReference>
<feature type="transmembrane region" description="Helical" evidence="4">
    <location>
        <begin position="20"/>
        <end position="41"/>
    </location>
</feature>
<evidence type="ECO:0000256" key="1">
    <source>
        <dbReference type="ARBA" id="ARBA00004162"/>
    </source>
</evidence>
<dbReference type="SUPFAM" id="SSF56519">
    <property type="entry name" value="Penicillin binding protein dimerisation domain"/>
    <property type="match status" value="1"/>
</dbReference>
<dbReference type="SUPFAM" id="SSF54184">
    <property type="entry name" value="Penicillin-binding protein 2x (pbp-2x), c-terminal domain"/>
    <property type="match status" value="2"/>
</dbReference>
<dbReference type="SUPFAM" id="SSF56601">
    <property type="entry name" value="beta-lactamase/transpeptidase-like"/>
    <property type="match status" value="1"/>
</dbReference>
<evidence type="ECO:0000256" key="4">
    <source>
        <dbReference type="SAM" id="Phobius"/>
    </source>
</evidence>
<dbReference type="SMART" id="SM00740">
    <property type="entry name" value="PASTA"/>
    <property type="match status" value="2"/>
</dbReference>
<reference evidence="6" key="1">
    <citation type="submission" date="2022-05" db="EMBL/GenBank/DDBJ databases">
        <authorList>
            <person name="Oliphant S.A."/>
            <person name="Watson-Haigh N.S."/>
            <person name="Sumby K.M."/>
            <person name="Gardner J.M."/>
            <person name="Jiranek V."/>
        </authorList>
    </citation>
    <scope>NUCLEOTIDE SEQUENCE</scope>
    <source>
        <strain evidence="6">KI16_H9</strain>
    </source>
</reference>
<dbReference type="Proteomes" id="UP001056707">
    <property type="component" value="Chromosome"/>
</dbReference>
<comment type="subcellular location">
    <subcellularLocation>
        <location evidence="1">Cell membrane</location>
        <topology evidence="1">Single-pass membrane protein</topology>
    </subcellularLocation>
</comment>
<accession>A0ABY5BPD6</accession>
<dbReference type="Pfam" id="PF00905">
    <property type="entry name" value="Transpeptidase"/>
    <property type="match status" value="1"/>
</dbReference>
<dbReference type="Pfam" id="PF03793">
    <property type="entry name" value="PASTA"/>
    <property type="match status" value="1"/>
</dbReference>
<dbReference type="EMBL" id="CP097116">
    <property type="protein sequence ID" value="USS85527.1"/>
    <property type="molecule type" value="Genomic_DNA"/>
</dbReference>
<protein>
    <submittedName>
        <fullName evidence="6">Penicillin-binding protein</fullName>
    </submittedName>
</protein>
<proteinExistence type="inferred from homology"/>
<evidence type="ECO:0000313" key="6">
    <source>
        <dbReference type="EMBL" id="USS85527.1"/>
    </source>
</evidence>
<dbReference type="CDD" id="cd06576">
    <property type="entry name" value="PASTA_Pbp2x-like_1"/>
    <property type="match status" value="1"/>
</dbReference>
<dbReference type="InterPro" id="IPR036138">
    <property type="entry name" value="PBP_dimer_sf"/>
</dbReference>
<dbReference type="PANTHER" id="PTHR30627:SF26">
    <property type="entry name" value="PENICILLIN-BINDING PROTEIN 2B"/>
    <property type="match status" value="1"/>
</dbReference>
<comment type="similarity">
    <text evidence="2">Belongs to the transpeptidase family.</text>
</comment>
<sequence length="715" mass="79412">MSKKQTEMNNQRRAIKTRRLAGKSLLVFVMVVFGLIVIFFAQKAIFKTANGVNLADRTQKLYNQTSVMHARRGTIYDQKGQPLAENTNTYSLYAVLDHKQKSLTGKPEYVQDKAKTARVLADNLPISYEKASRVLTPKHKSFQVEFGSAGQNISLSTKKKIQAARLPGLNFVSQPARLYPNGMFASHLIGLASSTVDQKTKQPQLVGQMGIERTFEKDLKGQDGIKKSQHDNYGYQIPSEKATEKKPRNGKNVHTTIDPSLQLLLENQMSQVDSDVHPKVLNAMLMDAKTGKIVAAAQRPSFNPQTGQGLGKVWRDTLTQDLYEPGSTMKIFTMAAAIDSGHYRGSDTYQSGIYHIGNQIVPDWNRNGWGTITYDKGFALSSNVAMAHLEENMGPKTWKNYINRFQLLQNNTSDFDQQSHGVMQFERPIEQANTAFGQGIQVTALQMMQGFTAIANDGTMVRPRLVDQVTDAKNQKVLKRYPKKIVGHPISATTAQQMRKHMEDVVYKSYGIGHDFQIDGYRVAAKTGTAQVTDANGQYENGNDSYLYSVAGMAPAKHPRYIMYVTMKQPQLGSQSATKEIAKIFNVVMKKALDNERSKQKMTPLPDVTKQPVAAAQAELQKQKVNSVVIGTGATVQQQSPAPKAPADLSARVLLRTDGQLKMPDLTGWSKEEVEELARLVNLQVNYNGTGHVKDQSIKPNQDFAEHATLDVALN</sequence>
<evidence type="ECO:0000313" key="7">
    <source>
        <dbReference type="Proteomes" id="UP001056707"/>
    </source>
</evidence>
<dbReference type="InterPro" id="IPR005311">
    <property type="entry name" value="PBP_dimer"/>
</dbReference>
<organism evidence="6 7">
    <name type="scientific">Fructilactobacillus myrtifloralis</name>
    <dbReference type="NCBI Taxonomy" id="2940301"/>
    <lineage>
        <taxon>Bacteria</taxon>
        <taxon>Bacillati</taxon>
        <taxon>Bacillota</taxon>
        <taxon>Bacilli</taxon>
        <taxon>Lactobacillales</taxon>
        <taxon>Lactobacillaceae</taxon>
        <taxon>Fructilactobacillus</taxon>
    </lineage>
</organism>
<dbReference type="InterPro" id="IPR050515">
    <property type="entry name" value="Beta-lactam/transpept"/>
</dbReference>
<dbReference type="Gene3D" id="3.40.710.10">
    <property type="entry name" value="DD-peptidase/beta-lactamase superfamily"/>
    <property type="match status" value="1"/>
</dbReference>
<keyword evidence="4" id="KW-1133">Transmembrane helix</keyword>
<gene>
    <name evidence="6" type="ORF">M3M35_02355</name>
</gene>
<dbReference type="InterPro" id="IPR005543">
    <property type="entry name" value="PASTA_dom"/>
</dbReference>
<keyword evidence="3 4" id="KW-0472">Membrane</keyword>
<dbReference type="Pfam" id="PF03717">
    <property type="entry name" value="PBP_dimer"/>
    <property type="match status" value="1"/>
</dbReference>
<keyword evidence="4" id="KW-0812">Transmembrane</keyword>
<feature type="domain" description="PASTA" evidence="5">
    <location>
        <begin position="657"/>
        <end position="715"/>
    </location>
</feature>
<evidence type="ECO:0000256" key="3">
    <source>
        <dbReference type="ARBA" id="ARBA00023136"/>
    </source>
</evidence>
<evidence type="ECO:0000256" key="2">
    <source>
        <dbReference type="ARBA" id="ARBA00007171"/>
    </source>
</evidence>
<dbReference type="CDD" id="cd06575">
    <property type="entry name" value="PASTA_Pbp2x-like_2"/>
    <property type="match status" value="1"/>
</dbReference>
<dbReference type="RefSeq" id="WP_252750422.1">
    <property type="nucleotide sequence ID" value="NZ_CP097116.1"/>
</dbReference>
<dbReference type="Gene3D" id="3.90.1310.10">
    <property type="entry name" value="Penicillin-binding protein 2a (Domain 2)"/>
    <property type="match status" value="1"/>
</dbReference>